<feature type="region of interest" description="Disordered" evidence="1">
    <location>
        <begin position="99"/>
        <end position="202"/>
    </location>
</feature>
<feature type="compositionally biased region" description="Pro residues" evidence="1">
    <location>
        <begin position="161"/>
        <end position="175"/>
    </location>
</feature>
<reference evidence="2 3" key="1">
    <citation type="journal article" date="2020" name="Nature">
        <title>Six reference-quality genomes reveal evolution of bat adaptations.</title>
        <authorList>
            <person name="Jebb D."/>
            <person name="Huang Z."/>
            <person name="Pippel M."/>
            <person name="Hughes G.M."/>
            <person name="Lavrichenko K."/>
            <person name="Devanna P."/>
            <person name="Winkler S."/>
            <person name="Jermiin L.S."/>
            <person name="Skirmuntt E.C."/>
            <person name="Katzourakis A."/>
            <person name="Burkitt-Gray L."/>
            <person name="Ray D.A."/>
            <person name="Sullivan K.A.M."/>
            <person name="Roscito J.G."/>
            <person name="Kirilenko B.M."/>
            <person name="Davalos L.M."/>
            <person name="Corthals A.P."/>
            <person name="Power M.L."/>
            <person name="Jones G."/>
            <person name="Ransome R.D."/>
            <person name="Dechmann D.K.N."/>
            <person name="Locatelli A.G."/>
            <person name="Puechmaille S.J."/>
            <person name="Fedrigo O."/>
            <person name="Jarvis E.D."/>
            <person name="Hiller M."/>
            <person name="Vernes S.C."/>
            <person name="Myers E.W."/>
            <person name="Teeling E.C."/>
        </authorList>
    </citation>
    <scope>NUCLEOTIDE SEQUENCE [LARGE SCALE GENOMIC DNA]</scope>
    <source>
        <strain evidence="2">MMyoMyo1</strain>
        <tissue evidence="2">Flight muscle</tissue>
    </source>
</reference>
<dbReference type="AlphaFoldDB" id="A0A7J7VIM4"/>
<name>A0A7J7VIM4_MYOMY</name>
<proteinExistence type="predicted"/>
<dbReference type="EMBL" id="JABWUV010000010">
    <property type="protein sequence ID" value="KAF6324963.1"/>
    <property type="molecule type" value="Genomic_DNA"/>
</dbReference>
<evidence type="ECO:0000313" key="3">
    <source>
        <dbReference type="Proteomes" id="UP000527355"/>
    </source>
</evidence>
<evidence type="ECO:0000256" key="1">
    <source>
        <dbReference type="SAM" id="MobiDB-lite"/>
    </source>
</evidence>
<comment type="caution">
    <text evidence="2">The sequence shown here is derived from an EMBL/GenBank/DDBJ whole genome shotgun (WGS) entry which is preliminary data.</text>
</comment>
<sequence>MGYPLHFLQTGSSLSLSPVLPPFKSVNRGTQTQGQWDVLTHVCSHPHTLPLTWVLRCPACSFTRGLSQAPFSFMLAHSSQVHTSSTKPHSRLIITHSYTLPLPPTRTGTDPRGNTFRSFTPDTLPPPVPASPLQGTPTGAAPPPCTSPHTPPASTLTRLPQSPPPPGRPAPPNPCTPTGSCLKLQRSPPPPPAGDLYQVIRK</sequence>
<feature type="compositionally biased region" description="Pro residues" evidence="1">
    <location>
        <begin position="140"/>
        <end position="151"/>
    </location>
</feature>
<accession>A0A7J7VIM4</accession>
<gene>
    <name evidence="2" type="ORF">mMyoMyo1_008399</name>
</gene>
<protein>
    <submittedName>
        <fullName evidence="2">Uncharacterized protein</fullName>
    </submittedName>
</protein>
<dbReference type="Proteomes" id="UP000527355">
    <property type="component" value="Unassembled WGS sequence"/>
</dbReference>
<evidence type="ECO:0000313" key="2">
    <source>
        <dbReference type="EMBL" id="KAF6324963.1"/>
    </source>
</evidence>
<organism evidence="2 3">
    <name type="scientific">Myotis myotis</name>
    <name type="common">Greater mouse-eared bat</name>
    <name type="synonym">Vespertilio myotis</name>
    <dbReference type="NCBI Taxonomy" id="51298"/>
    <lineage>
        <taxon>Eukaryota</taxon>
        <taxon>Metazoa</taxon>
        <taxon>Chordata</taxon>
        <taxon>Craniata</taxon>
        <taxon>Vertebrata</taxon>
        <taxon>Euteleostomi</taxon>
        <taxon>Mammalia</taxon>
        <taxon>Eutheria</taxon>
        <taxon>Laurasiatheria</taxon>
        <taxon>Chiroptera</taxon>
        <taxon>Yangochiroptera</taxon>
        <taxon>Vespertilionidae</taxon>
        <taxon>Myotis</taxon>
    </lineage>
</organism>
<keyword evidence="3" id="KW-1185">Reference proteome</keyword>